<gene>
    <name evidence="2" type="ORF">EP867_11215</name>
</gene>
<sequence length="196" mass="21908">MDMLGLVNRALRSFLRDMHSDSLWQQVAGDCALGPEPFEALLPYEDALSYAILTAASERLNRPEAAILEDFGQWLVTSQTGLPLRRLLRFGGRSFTDFLWSLEELPDRARLAFPLIRLPDVRLSEGREATFVLRCAEPFAFTPILKGVIDVMADDYGALILSEAVPAASGRGEIRVQLHLDNFTNGQRFDLAGERL</sequence>
<dbReference type="InterPro" id="IPR024096">
    <property type="entry name" value="NO_sig/Golgi_transp_ligand-bd"/>
</dbReference>
<protein>
    <submittedName>
        <fullName evidence="2">Heme NO-binding protein</fullName>
    </submittedName>
</protein>
<dbReference type="Gene3D" id="3.90.1520.10">
    <property type="entry name" value="H-NOX domain"/>
    <property type="match status" value="1"/>
</dbReference>
<dbReference type="RefSeq" id="WP_128489209.1">
    <property type="nucleotide sequence ID" value="NZ_JBHLXB010000009.1"/>
</dbReference>
<feature type="domain" description="Heme NO-binding" evidence="1">
    <location>
        <begin position="5"/>
        <end position="156"/>
    </location>
</feature>
<name>A0A3S3VQN6_9RHOB</name>
<keyword evidence="3" id="KW-1185">Reference proteome</keyword>
<reference evidence="2 3" key="1">
    <citation type="journal article" date="2015" name="Int. J. Syst. Evol. Microbiol.">
        <title>Gemmobacter intermedius sp. nov., isolated from a white stork (Ciconia ciconia).</title>
        <authorList>
            <person name="Kampfer P."/>
            <person name="Jerzak L."/>
            <person name="Wilharm G."/>
            <person name="Golke J."/>
            <person name="Busse H.J."/>
            <person name="Glaeser S.P."/>
        </authorList>
    </citation>
    <scope>NUCLEOTIDE SEQUENCE [LARGE SCALE GENOMIC DNA]</scope>
    <source>
        <strain evidence="2 3">119/4</strain>
    </source>
</reference>
<dbReference type="OrthoDB" id="981203at2"/>
<dbReference type="Pfam" id="PF07700">
    <property type="entry name" value="HNOB"/>
    <property type="match status" value="1"/>
</dbReference>
<proteinExistence type="predicted"/>
<evidence type="ECO:0000259" key="1">
    <source>
        <dbReference type="Pfam" id="PF07700"/>
    </source>
</evidence>
<dbReference type="InterPro" id="IPR011644">
    <property type="entry name" value="Heme_NO-bd"/>
</dbReference>
<evidence type="ECO:0000313" key="3">
    <source>
        <dbReference type="Proteomes" id="UP000287168"/>
    </source>
</evidence>
<dbReference type="PANTHER" id="PTHR45655:SF13">
    <property type="entry name" value="SOLUBLE GUANYLATE CYCLASE GCY-32-RELATED"/>
    <property type="match status" value="1"/>
</dbReference>
<dbReference type="Proteomes" id="UP000287168">
    <property type="component" value="Unassembled WGS sequence"/>
</dbReference>
<dbReference type="PANTHER" id="PTHR45655">
    <property type="entry name" value="GUANYLATE CYCLASE SOLUBLE SUBUNIT BETA-2"/>
    <property type="match status" value="1"/>
</dbReference>
<dbReference type="EMBL" id="SBLC01000014">
    <property type="protein sequence ID" value="RWY40571.1"/>
    <property type="molecule type" value="Genomic_DNA"/>
</dbReference>
<accession>A0A3S3VQN6</accession>
<dbReference type="GO" id="GO:0020037">
    <property type="term" value="F:heme binding"/>
    <property type="evidence" value="ECO:0007669"/>
    <property type="project" value="InterPro"/>
</dbReference>
<evidence type="ECO:0000313" key="2">
    <source>
        <dbReference type="EMBL" id="RWY40571.1"/>
    </source>
</evidence>
<dbReference type="SUPFAM" id="SSF111126">
    <property type="entry name" value="Ligand-binding domain in the NO signalling and Golgi transport"/>
    <property type="match status" value="1"/>
</dbReference>
<organism evidence="2 3">
    <name type="scientific">Falsigemmobacter intermedius</name>
    <dbReference type="NCBI Taxonomy" id="1553448"/>
    <lineage>
        <taxon>Bacteria</taxon>
        <taxon>Pseudomonadati</taxon>
        <taxon>Pseudomonadota</taxon>
        <taxon>Alphaproteobacteria</taxon>
        <taxon>Rhodobacterales</taxon>
        <taxon>Paracoccaceae</taxon>
        <taxon>Falsigemmobacter</taxon>
    </lineage>
</organism>
<comment type="caution">
    <text evidence="2">The sequence shown here is derived from an EMBL/GenBank/DDBJ whole genome shotgun (WGS) entry which is preliminary data.</text>
</comment>
<dbReference type="AlphaFoldDB" id="A0A3S3VQN6"/>
<dbReference type="InterPro" id="IPR038158">
    <property type="entry name" value="H-NOX_domain_sf"/>
</dbReference>